<feature type="region of interest" description="Disordered" evidence="4">
    <location>
        <begin position="177"/>
        <end position="197"/>
    </location>
</feature>
<name>A0A923KM53_9BURK</name>
<evidence type="ECO:0000313" key="6">
    <source>
        <dbReference type="EMBL" id="MBC3863775.1"/>
    </source>
</evidence>
<dbReference type="SUPFAM" id="SSF56935">
    <property type="entry name" value="Porins"/>
    <property type="match status" value="1"/>
</dbReference>
<evidence type="ECO:0000256" key="5">
    <source>
        <dbReference type="SAM" id="SignalP"/>
    </source>
</evidence>
<comment type="caution">
    <text evidence="6">The sequence shown here is derived from an EMBL/GenBank/DDBJ whole genome shotgun (WGS) entry which is preliminary data.</text>
</comment>
<evidence type="ECO:0000256" key="1">
    <source>
        <dbReference type="ARBA" id="ARBA00004442"/>
    </source>
</evidence>
<proteinExistence type="predicted"/>
<dbReference type="InterPro" id="IPR036942">
    <property type="entry name" value="Beta-barrel_TonB_sf"/>
</dbReference>
<evidence type="ECO:0000256" key="3">
    <source>
        <dbReference type="ARBA" id="ARBA00023237"/>
    </source>
</evidence>
<feature type="signal peptide" evidence="5">
    <location>
        <begin position="1"/>
        <end position="23"/>
    </location>
</feature>
<accession>A0A923KM53</accession>
<keyword evidence="7" id="KW-1185">Reference proteome</keyword>
<dbReference type="Gene3D" id="2.40.170.20">
    <property type="entry name" value="TonB-dependent receptor, beta-barrel domain"/>
    <property type="match status" value="1"/>
</dbReference>
<evidence type="ECO:0000256" key="4">
    <source>
        <dbReference type="SAM" id="MobiDB-lite"/>
    </source>
</evidence>
<comment type="subcellular location">
    <subcellularLocation>
        <location evidence="1">Cell outer membrane</location>
    </subcellularLocation>
</comment>
<feature type="compositionally biased region" description="Polar residues" evidence="4">
    <location>
        <begin position="177"/>
        <end position="188"/>
    </location>
</feature>
<keyword evidence="6" id="KW-0675">Receptor</keyword>
<evidence type="ECO:0000256" key="2">
    <source>
        <dbReference type="ARBA" id="ARBA00023136"/>
    </source>
</evidence>
<sequence>MNLKKVSLLVTSIALLFPVLAHACASCGCTLSPDWDGTNTTGQPGFKLDVRYDYLNQNQLRSGTSTINPAVASQFVNSTGPQEVEKFTKNNYVTVGLDYSNGGNWEVKLQVPYINRNHSTLGTASDGTTAGAGGGQYDSQTSGIGDVKIMGRYIGFSETHKFGVLFGAKLATGSHTLPGTSTDATNPGSAPIDRGLQPGTGTTDLILGVSYADSLNTDWSYFTQAIVQTALNSSDQYKPGTGLNINGGLRYNGFEKFKPLVQFNAKYVQHDTGDNADTISTGGTLAYISPGVLAVVSDTVSVYAFVQAPIYQNVRGVQLAPRYTASVGVKVAF</sequence>
<keyword evidence="5" id="KW-0732">Signal</keyword>
<dbReference type="Proteomes" id="UP000634011">
    <property type="component" value="Unassembled WGS sequence"/>
</dbReference>
<dbReference type="PROSITE" id="PS51257">
    <property type="entry name" value="PROKAR_LIPOPROTEIN"/>
    <property type="match status" value="1"/>
</dbReference>
<dbReference type="GO" id="GO:0009279">
    <property type="term" value="C:cell outer membrane"/>
    <property type="evidence" value="ECO:0007669"/>
    <property type="project" value="UniProtKB-SubCell"/>
</dbReference>
<dbReference type="EMBL" id="JACOFV010000017">
    <property type="protein sequence ID" value="MBC3863775.1"/>
    <property type="molecule type" value="Genomic_DNA"/>
</dbReference>
<keyword evidence="2" id="KW-0472">Membrane</keyword>
<gene>
    <name evidence="6" type="ORF">H8K32_16845</name>
</gene>
<organism evidence="6 7">
    <name type="scientific">Undibacterium jejuense</name>
    <dbReference type="NCBI Taxonomy" id="1344949"/>
    <lineage>
        <taxon>Bacteria</taxon>
        <taxon>Pseudomonadati</taxon>
        <taxon>Pseudomonadota</taxon>
        <taxon>Betaproteobacteria</taxon>
        <taxon>Burkholderiales</taxon>
        <taxon>Oxalobacteraceae</taxon>
        <taxon>Undibacterium</taxon>
    </lineage>
</organism>
<dbReference type="AlphaFoldDB" id="A0A923KM53"/>
<reference evidence="6" key="1">
    <citation type="submission" date="2020-08" db="EMBL/GenBank/DDBJ databases">
        <title>Novel species isolated from subtropical streams in China.</title>
        <authorList>
            <person name="Lu H."/>
        </authorList>
    </citation>
    <scope>NUCLEOTIDE SEQUENCE</scope>
    <source>
        <strain evidence="6">KACC 12607</strain>
    </source>
</reference>
<feature type="chain" id="PRO_5037089703" evidence="5">
    <location>
        <begin position="24"/>
        <end position="333"/>
    </location>
</feature>
<evidence type="ECO:0000313" key="7">
    <source>
        <dbReference type="Proteomes" id="UP000634011"/>
    </source>
</evidence>
<protein>
    <submittedName>
        <fullName evidence="6">TonB-dependent receptor</fullName>
    </submittedName>
</protein>
<dbReference type="RefSeq" id="WP_186913718.1">
    <property type="nucleotide sequence ID" value="NZ_JACOFV010000017.1"/>
</dbReference>
<keyword evidence="3" id="KW-0998">Cell outer membrane</keyword>